<feature type="region of interest" description="Disordered" evidence="1">
    <location>
        <begin position="103"/>
        <end position="156"/>
    </location>
</feature>
<name>A0ABN9VIE4_9DINO</name>
<dbReference type="Proteomes" id="UP001189429">
    <property type="component" value="Unassembled WGS sequence"/>
</dbReference>
<organism evidence="2 3">
    <name type="scientific">Prorocentrum cordatum</name>
    <dbReference type="NCBI Taxonomy" id="2364126"/>
    <lineage>
        <taxon>Eukaryota</taxon>
        <taxon>Sar</taxon>
        <taxon>Alveolata</taxon>
        <taxon>Dinophyceae</taxon>
        <taxon>Prorocentrales</taxon>
        <taxon>Prorocentraceae</taxon>
        <taxon>Prorocentrum</taxon>
    </lineage>
</organism>
<evidence type="ECO:0000313" key="2">
    <source>
        <dbReference type="EMBL" id="CAK0871473.1"/>
    </source>
</evidence>
<accession>A0ABN9VIE4</accession>
<proteinExistence type="predicted"/>
<keyword evidence="3" id="KW-1185">Reference proteome</keyword>
<comment type="caution">
    <text evidence="2">The sequence shown here is derived from an EMBL/GenBank/DDBJ whole genome shotgun (WGS) entry which is preliminary data.</text>
</comment>
<reference evidence="2" key="1">
    <citation type="submission" date="2023-10" db="EMBL/GenBank/DDBJ databases">
        <authorList>
            <person name="Chen Y."/>
            <person name="Shah S."/>
            <person name="Dougan E. K."/>
            <person name="Thang M."/>
            <person name="Chan C."/>
        </authorList>
    </citation>
    <scope>NUCLEOTIDE SEQUENCE [LARGE SCALE GENOMIC DNA]</scope>
</reference>
<evidence type="ECO:0000256" key="1">
    <source>
        <dbReference type="SAM" id="MobiDB-lite"/>
    </source>
</evidence>
<feature type="region of interest" description="Disordered" evidence="1">
    <location>
        <begin position="1"/>
        <end position="28"/>
    </location>
</feature>
<sequence length="463" mass="48740">MRDMDATRQALRGAGGGGPRRQRPGPLLRAHVRDARRCPQRLCRLGSRGEPSVGVCARRVPVDPHRPVHPEGLQPGRRVRALARLPGPRRRRQLVVLLAAGLGSVPDLPGRGGPVGEASEVPAPPAHGRHHAEDADAAPPAEGWLATPRHQQGRPAVVQGGVVRARVRRRSRPPLAFSVRDPLRRFVSEHRLEADPSARPLAEGLALTGSLEPWELAAALGDAERAPEAWAAVQEFSTLQGVLGGILNVHGCLVRGRISFVGRTEFVAEDAVGLYQAIVGPPPDDTSGGHLWLNIHGSALNRSVHQEIGAAGVRALSAFLAEDYFILSLLARRGLLPPSYLEQLGVQARGPPQDACAEAGPGWLARLLPAAPGGGPGPWWLVWLDGGSGRCRVAGAVEEAVATAVRSALLRRDPGSAPFVVPPRGGRLGEAAGPCAAHLEEVATALCTEQAGAPDPRQGAAEP</sequence>
<gene>
    <name evidence="2" type="ORF">PCOR1329_LOCUS57305</name>
</gene>
<evidence type="ECO:0000313" key="3">
    <source>
        <dbReference type="Proteomes" id="UP001189429"/>
    </source>
</evidence>
<protein>
    <submittedName>
        <fullName evidence="2">Uncharacterized protein</fullName>
    </submittedName>
</protein>
<dbReference type="EMBL" id="CAUYUJ010017074">
    <property type="protein sequence ID" value="CAK0871473.1"/>
    <property type="molecule type" value="Genomic_DNA"/>
</dbReference>